<dbReference type="EMBL" id="KZ502205">
    <property type="protein sequence ID" value="PKU82240.1"/>
    <property type="molecule type" value="Genomic_DNA"/>
</dbReference>
<evidence type="ECO:0000313" key="2">
    <source>
        <dbReference type="Proteomes" id="UP000233837"/>
    </source>
</evidence>
<sequence length="96" mass="11063">MRKLRELRRKLLLYLLRSASTHSWISWCTSSTNGRLGSILRRKQKESGSLPASEGSERRWVFASSRLIGLRNLSLRMAEFLRVGYSATRLMECSNS</sequence>
<organism evidence="1 2">
    <name type="scientific">Dendrobium catenatum</name>
    <dbReference type="NCBI Taxonomy" id="906689"/>
    <lineage>
        <taxon>Eukaryota</taxon>
        <taxon>Viridiplantae</taxon>
        <taxon>Streptophyta</taxon>
        <taxon>Embryophyta</taxon>
        <taxon>Tracheophyta</taxon>
        <taxon>Spermatophyta</taxon>
        <taxon>Magnoliopsida</taxon>
        <taxon>Liliopsida</taxon>
        <taxon>Asparagales</taxon>
        <taxon>Orchidaceae</taxon>
        <taxon>Epidendroideae</taxon>
        <taxon>Malaxideae</taxon>
        <taxon>Dendrobiinae</taxon>
        <taxon>Dendrobium</taxon>
    </lineage>
</organism>
<dbReference type="Proteomes" id="UP000233837">
    <property type="component" value="Unassembled WGS sequence"/>
</dbReference>
<reference evidence="1 2" key="2">
    <citation type="journal article" date="2017" name="Nature">
        <title>The Apostasia genome and the evolution of orchids.</title>
        <authorList>
            <person name="Zhang G.Q."/>
            <person name="Liu K.W."/>
            <person name="Li Z."/>
            <person name="Lohaus R."/>
            <person name="Hsiao Y.Y."/>
            <person name="Niu S.C."/>
            <person name="Wang J.Y."/>
            <person name="Lin Y.C."/>
            <person name="Xu Q."/>
            <person name="Chen L.J."/>
            <person name="Yoshida K."/>
            <person name="Fujiwara S."/>
            <person name="Wang Z.W."/>
            <person name="Zhang Y.Q."/>
            <person name="Mitsuda N."/>
            <person name="Wang M."/>
            <person name="Liu G.H."/>
            <person name="Pecoraro L."/>
            <person name="Huang H.X."/>
            <person name="Xiao X.J."/>
            <person name="Lin M."/>
            <person name="Wu X.Y."/>
            <person name="Wu W.L."/>
            <person name="Chen Y.Y."/>
            <person name="Chang S.B."/>
            <person name="Sakamoto S."/>
            <person name="Ohme-Takagi M."/>
            <person name="Yagi M."/>
            <person name="Zeng S.J."/>
            <person name="Shen C.Y."/>
            <person name="Yeh C.M."/>
            <person name="Luo Y.B."/>
            <person name="Tsai W.C."/>
            <person name="Van de Peer Y."/>
            <person name="Liu Z.J."/>
        </authorList>
    </citation>
    <scope>NUCLEOTIDE SEQUENCE [LARGE SCALE GENOMIC DNA]</scope>
    <source>
        <tissue evidence="1">The whole plant</tissue>
    </source>
</reference>
<gene>
    <name evidence="1" type="ORF">MA16_Dca013432</name>
</gene>
<dbReference type="AlphaFoldDB" id="A0A2I0X2W2"/>
<protein>
    <submittedName>
        <fullName evidence="1">Uncharacterized protein</fullName>
    </submittedName>
</protein>
<proteinExistence type="predicted"/>
<evidence type="ECO:0000313" key="1">
    <source>
        <dbReference type="EMBL" id="PKU82240.1"/>
    </source>
</evidence>
<accession>A0A2I0X2W2</accession>
<keyword evidence="2" id="KW-1185">Reference proteome</keyword>
<name>A0A2I0X2W2_9ASPA</name>
<reference evidence="1 2" key="1">
    <citation type="journal article" date="2016" name="Sci. Rep.">
        <title>The Dendrobium catenatum Lindl. genome sequence provides insights into polysaccharide synthase, floral development and adaptive evolution.</title>
        <authorList>
            <person name="Zhang G.Q."/>
            <person name="Xu Q."/>
            <person name="Bian C."/>
            <person name="Tsai W.C."/>
            <person name="Yeh C.M."/>
            <person name="Liu K.W."/>
            <person name="Yoshida K."/>
            <person name="Zhang L.S."/>
            <person name="Chang S.B."/>
            <person name="Chen F."/>
            <person name="Shi Y."/>
            <person name="Su Y.Y."/>
            <person name="Zhang Y.Q."/>
            <person name="Chen L.J."/>
            <person name="Yin Y."/>
            <person name="Lin M."/>
            <person name="Huang H."/>
            <person name="Deng H."/>
            <person name="Wang Z.W."/>
            <person name="Zhu S.L."/>
            <person name="Zhao X."/>
            <person name="Deng C."/>
            <person name="Niu S.C."/>
            <person name="Huang J."/>
            <person name="Wang M."/>
            <person name="Liu G.H."/>
            <person name="Yang H.J."/>
            <person name="Xiao X.J."/>
            <person name="Hsiao Y.Y."/>
            <person name="Wu W.L."/>
            <person name="Chen Y.Y."/>
            <person name="Mitsuda N."/>
            <person name="Ohme-Takagi M."/>
            <person name="Luo Y.B."/>
            <person name="Van de Peer Y."/>
            <person name="Liu Z.J."/>
        </authorList>
    </citation>
    <scope>NUCLEOTIDE SEQUENCE [LARGE SCALE GENOMIC DNA]</scope>
    <source>
        <tissue evidence="1">The whole plant</tissue>
    </source>
</reference>